<feature type="chain" id="PRO_5040473538" description="Secreted protein" evidence="1">
    <location>
        <begin position="22"/>
        <end position="115"/>
    </location>
</feature>
<protein>
    <recommendedName>
        <fullName evidence="4">Secreted protein</fullName>
    </recommendedName>
</protein>
<evidence type="ECO:0000313" key="2">
    <source>
        <dbReference type="EMBL" id="KAH6895723.1"/>
    </source>
</evidence>
<name>A0A9P8WAR7_9HYPO</name>
<accession>A0A9P8WAR7</accession>
<evidence type="ECO:0000313" key="3">
    <source>
        <dbReference type="Proteomes" id="UP000777438"/>
    </source>
</evidence>
<feature type="signal peptide" evidence="1">
    <location>
        <begin position="1"/>
        <end position="21"/>
    </location>
</feature>
<keyword evidence="1" id="KW-0732">Signal</keyword>
<comment type="caution">
    <text evidence="2">The sequence shown here is derived from an EMBL/GenBank/DDBJ whole genome shotgun (WGS) entry which is preliminary data.</text>
</comment>
<proteinExistence type="predicted"/>
<organism evidence="2 3">
    <name type="scientific">Thelonectria olida</name>
    <dbReference type="NCBI Taxonomy" id="1576542"/>
    <lineage>
        <taxon>Eukaryota</taxon>
        <taxon>Fungi</taxon>
        <taxon>Dikarya</taxon>
        <taxon>Ascomycota</taxon>
        <taxon>Pezizomycotina</taxon>
        <taxon>Sordariomycetes</taxon>
        <taxon>Hypocreomycetidae</taxon>
        <taxon>Hypocreales</taxon>
        <taxon>Nectriaceae</taxon>
        <taxon>Thelonectria</taxon>
    </lineage>
</organism>
<reference evidence="2 3" key="1">
    <citation type="journal article" date="2021" name="Nat. Commun.">
        <title>Genetic determinants of endophytism in the Arabidopsis root mycobiome.</title>
        <authorList>
            <person name="Mesny F."/>
            <person name="Miyauchi S."/>
            <person name="Thiergart T."/>
            <person name="Pickel B."/>
            <person name="Atanasova L."/>
            <person name="Karlsson M."/>
            <person name="Huettel B."/>
            <person name="Barry K.W."/>
            <person name="Haridas S."/>
            <person name="Chen C."/>
            <person name="Bauer D."/>
            <person name="Andreopoulos W."/>
            <person name="Pangilinan J."/>
            <person name="LaButti K."/>
            <person name="Riley R."/>
            <person name="Lipzen A."/>
            <person name="Clum A."/>
            <person name="Drula E."/>
            <person name="Henrissat B."/>
            <person name="Kohler A."/>
            <person name="Grigoriev I.V."/>
            <person name="Martin F.M."/>
            <person name="Hacquard S."/>
        </authorList>
    </citation>
    <scope>NUCLEOTIDE SEQUENCE [LARGE SCALE GENOMIC DNA]</scope>
    <source>
        <strain evidence="2 3">MPI-CAGE-CH-0241</strain>
    </source>
</reference>
<keyword evidence="3" id="KW-1185">Reference proteome</keyword>
<sequence length="115" mass="12350">MNKRITCICFSLLYSAWQTNRLTTPACLTRPPLRATRAACHSPTGPASIILKPTAGLSHAASTCTLRIMSTRTNPSCRLMLSLCTAVNTVSPCQSWSLTYSAHCDPPGADPPTRS</sequence>
<dbReference type="Proteomes" id="UP000777438">
    <property type="component" value="Unassembled WGS sequence"/>
</dbReference>
<evidence type="ECO:0000256" key="1">
    <source>
        <dbReference type="SAM" id="SignalP"/>
    </source>
</evidence>
<evidence type="ECO:0008006" key="4">
    <source>
        <dbReference type="Google" id="ProtNLM"/>
    </source>
</evidence>
<dbReference type="EMBL" id="JAGPYM010000004">
    <property type="protein sequence ID" value="KAH6895723.1"/>
    <property type="molecule type" value="Genomic_DNA"/>
</dbReference>
<dbReference type="AlphaFoldDB" id="A0A9P8WAR7"/>
<gene>
    <name evidence="2" type="ORF">B0T10DRAFT_224739</name>
</gene>